<evidence type="ECO:0000313" key="3">
    <source>
        <dbReference type="Proteomes" id="UP000523682"/>
    </source>
</evidence>
<dbReference type="AlphaFoldDB" id="A0A7W2I2X6"/>
<dbReference type="Proteomes" id="UP000523682">
    <property type="component" value="Unassembled WGS sequence"/>
</dbReference>
<accession>A0A7W2I2X6</accession>
<keyword evidence="3" id="KW-1185">Reference proteome</keyword>
<protein>
    <submittedName>
        <fullName evidence="2">DUF2218 domain-containing protein</fullName>
    </submittedName>
</protein>
<dbReference type="RefSeq" id="WP_181888152.1">
    <property type="nucleotide sequence ID" value="NZ_JACDTZ010000001.1"/>
</dbReference>
<dbReference type="EMBL" id="JACDTZ010000001">
    <property type="protein sequence ID" value="MBA5243393.1"/>
    <property type="molecule type" value="Genomic_DNA"/>
</dbReference>
<dbReference type="Pfam" id="PF09981">
    <property type="entry name" value="DUF2218"/>
    <property type="match status" value="1"/>
</dbReference>
<proteinExistence type="predicted"/>
<evidence type="ECO:0000313" key="2">
    <source>
        <dbReference type="EMBL" id="MBA5243393.1"/>
    </source>
</evidence>
<feature type="region of interest" description="Disordered" evidence="1">
    <location>
        <begin position="1"/>
        <end position="52"/>
    </location>
</feature>
<dbReference type="Gene3D" id="3.30.310.50">
    <property type="entry name" value="Alpha-D-phosphohexomutase, C-terminal domain"/>
    <property type="match status" value="1"/>
</dbReference>
<dbReference type="InterPro" id="IPR014543">
    <property type="entry name" value="UCP028291"/>
</dbReference>
<sequence>MQTSQANVKTARPERYGKQLASHFSRKVEASWDEDASEGAITFPAPEDAGEGTTCSLAAGEEVLHMRIDGTADAVERFERVVGTHLVRFGARDGLAVQWQRGDGPGQSFTASEPEPPSQ</sequence>
<gene>
    <name evidence="2" type="ORF">H0193_00925</name>
</gene>
<organism evidence="2 3">
    <name type="scientific">Corynebacterium haemomassiliense</name>
    <dbReference type="NCBI Taxonomy" id="2754726"/>
    <lineage>
        <taxon>Bacteria</taxon>
        <taxon>Bacillati</taxon>
        <taxon>Actinomycetota</taxon>
        <taxon>Actinomycetes</taxon>
        <taxon>Mycobacteriales</taxon>
        <taxon>Corynebacteriaceae</taxon>
        <taxon>Corynebacterium</taxon>
    </lineage>
</organism>
<comment type="caution">
    <text evidence="2">The sequence shown here is derived from an EMBL/GenBank/DDBJ whole genome shotgun (WGS) entry which is preliminary data.</text>
</comment>
<evidence type="ECO:0000256" key="1">
    <source>
        <dbReference type="SAM" id="MobiDB-lite"/>
    </source>
</evidence>
<feature type="region of interest" description="Disordered" evidence="1">
    <location>
        <begin position="98"/>
        <end position="119"/>
    </location>
</feature>
<reference evidence="2 3" key="1">
    <citation type="submission" date="2020-07" db="EMBL/GenBank/DDBJ databases">
        <title>Draft genome and description of Corynebacterium haemomassiliense strain Marseile-Q3615 sp. nov.</title>
        <authorList>
            <person name="Boxberger M."/>
            <person name="La Scola B."/>
        </authorList>
    </citation>
    <scope>NUCLEOTIDE SEQUENCE [LARGE SCALE GENOMIC DNA]</scope>
    <source>
        <strain evidence="2 3">Marseille-Q3615</strain>
    </source>
</reference>
<name>A0A7W2I2X6_9CORY</name>